<keyword evidence="4" id="KW-1185">Reference proteome</keyword>
<dbReference type="Proteomes" id="UP000465301">
    <property type="component" value="Unassembled WGS sequence"/>
</dbReference>
<proteinExistence type="predicted"/>
<feature type="domain" description="PE" evidence="2">
    <location>
        <begin position="4"/>
        <end position="71"/>
    </location>
</feature>
<reference evidence="3 4" key="1">
    <citation type="journal article" date="2019" name="Emerg. Microbes Infect.">
        <title>Comprehensive subspecies identification of 175 nontuberculous mycobacteria species based on 7547 genomic profiles.</title>
        <authorList>
            <person name="Matsumoto Y."/>
            <person name="Kinjo T."/>
            <person name="Motooka D."/>
            <person name="Nabeya D."/>
            <person name="Jung N."/>
            <person name="Uechi K."/>
            <person name="Horii T."/>
            <person name="Iida T."/>
            <person name="Fujita J."/>
            <person name="Nakamura S."/>
        </authorList>
    </citation>
    <scope>NUCLEOTIDE SEQUENCE [LARGE SCALE GENOMIC DNA]</scope>
    <source>
        <strain evidence="3 4">JCM 30726</strain>
    </source>
</reference>
<accession>A0A7I9Z9N2</accession>
<evidence type="ECO:0000259" key="2">
    <source>
        <dbReference type="Pfam" id="PF00934"/>
    </source>
</evidence>
<dbReference type="AlphaFoldDB" id="A0A7I9Z9N2"/>
<feature type="region of interest" description="Disordered" evidence="1">
    <location>
        <begin position="83"/>
        <end position="104"/>
    </location>
</feature>
<dbReference type="EMBL" id="BLLA01000001">
    <property type="protein sequence ID" value="GFG97704.1"/>
    <property type="molecule type" value="Genomic_DNA"/>
</dbReference>
<name>A0A7I9Z9N2_9MYCO</name>
<gene>
    <name evidence="3" type="ORF">MTIM_35830</name>
</gene>
<dbReference type="Gene3D" id="1.10.287.850">
    <property type="entry name" value="HP0062-like domain"/>
    <property type="match status" value="1"/>
</dbReference>
<dbReference type="SUPFAM" id="SSF140459">
    <property type="entry name" value="PE/PPE dimer-like"/>
    <property type="match status" value="1"/>
</dbReference>
<dbReference type="InterPro" id="IPR038332">
    <property type="entry name" value="PPE_sf"/>
</dbReference>
<evidence type="ECO:0000313" key="3">
    <source>
        <dbReference type="EMBL" id="GFG97704.1"/>
    </source>
</evidence>
<dbReference type="InterPro" id="IPR000084">
    <property type="entry name" value="PE-PGRS_N"/>
</dbReference>
<sequence length="104" mass="10702">MMFVTTQPAALTAATDNLQGIGSAMSAENAAPAAPTTGVVPAADEVSALTALQFAAQAQMYQAVSAQAAVINECSRTPLAPALIRMRVPKPPTRSRPAKHSEVK</sequence>
<dbReference type="Pfam" id="PF00934">
    <property type="entry name" value="PE"/>
    <property type="match status" value="1"/>
</dbReference>
<organism evidence="3 4">
    <name type="scientific">Mycobacterium timonense</name>
    <dbReference type="NCBI Taxonomy" id="701043"/>
    <lineage>
        <taxon>Bacteria</taxon>
        <taxon>Bacillati</taxon>
        <taxon>Actinomycetota</taxon>
        <taxon>Actinomycetes</taxon>
        <taxon>Mycobacteriales</taxon>
        <taxon>Mycobacteriaceae</taxon>
        <taxon>Mycobacterium</taxon>
        <taxon>Mycobacterium avium complex (MAC)</taxon>
    </lineage>
</organism>
<evidence type="ECO:0000313" key="4">
    <source>
        <dbReference type="Proteomes" id="UP000465301"/>
    </source>
</evidence>
<comment type="caution">
    <text evidence="3">The sequence shown here is derived from an EMBL/GenBank/DDBJ whole genome shotgun (WGS) entry which is preliminary data.</text>
</comment>
<evidence type="ECO:0000256" key="1">
    <source>
        <dbReference type="SAM" id="MobiDB-lite"/>
    </source>
</evidence>
<protein>
    <recommendedName>
        <fullName evidence="2">PE domain-containing protein</fullName>
    </recommendedName>
</protein>